<sequence length="177" mass="19491">MTGLHKKGPACPSAPPIVFPPDPPPPANEVNQYFFPVLFFDDGYVLGTNTPLPTLDAPRESIFAYWDYIATFDTHVIGHGMFWANDINSFTVRYNGWVVGTTITDKFDMTVYYTNNTPCIWYIYYDTAGLGTLGHSATIGAQSGETFVQFAYNRPGSVTSGTRLAIDTNCQGSFTKG</sequence>
<dbReference type="AlphaFoldDB" id="A0AAX4KHQ1"/>
<evidence type="ECO:0000256" key="1">
    <source>
        <dbReference type="SAM" id="MobiDB-lite"/>
    </source>
</evidence>
<keyword evidence="3" id="KW-1185">Reference proteome</keyword>
<proteinExistence type="predicted"/>
<name>A0AAX4KHQ1_9TREE</name>
<reference evidence="2 3" key="1">
    <citation type="submission" date="2024-01" db="EMBL/GenBank/DDBJ databases">
        <title>Comparative genomics of Cryptococcus and Kwoniella reveals pathogenesis evolution and contrasting modes of karyotype evolution via chromosome fusion or intercentromeric recombination.</title>
        <authorList>
            <person name="Coelho M.A."/>
            <person name="David-Palma M."/>
            <person name="Shea T."/>
            <person name="Bowers K."/>
            <person name="McGinley-Smith S."/>
            <person name="Mohammad A.W."/>
            <person name="Gnirke A."/>
            <person name="Yurkov A.M."/>
            <person name="Nowrousian M."/>
            <person name="Sun S."/>
            <person name="Cuomo C.A."/>
            <person name="Heitman J."/>
        </authorList>
    </citation>
    <scope>NUCLEOTIDE SEQUENCE [LARGE SCALE GENOMIC DNA]</scope>
    <source>
        <strain evidence="2 3">PYCC6329</strain>
    </source>
</reference>
<evidence type="ECO:0008006" key="4">
    <source>
        <dbReference type="Google" id="ProtNLM"/>
    </source>
</evidence>
<gene>
    <name evidence="2" type="ORF">V865_004000</name>
</gene>
<organism evidence="2 3">
    <name type="scientific">Kwoniella europaea PYCC6329</name>
    <dbReference type="NCBI Taxonomy" id="1423913"/>
    <lineage>
        <taxon>Eukaryota</taxon>
        <taxon>Fungi</taxon>
        <taxon>Dikarya</taxon>
        <taxon>Basidiomycota</taxon>
        <taxon>Agaricomycotina</taxon>
        <taxon>Tremellomycetes</taxon>
        <taxon>Tremellales</taxon>
        <taxon>Cryptococcaceae</taxon>
        <taxon>Kwoniella</taxon>
    </lineage>
</organism>
<dbReference type="EMBL" id="CP144089">
    <property type="protein sequence ID" value="WWD05915.1"/>
    <property type="molecule type" value="Genomic_DNA"/>
</dbReference>
<evidence type="ECO:0000313" key="2">
    <source>
        <dbReference type="EMBL" id="WWD05915.1"/>
    </source>
</evidence>
<protein>
    <recommendedName>
        <fullName evidence="4">PA14 domain-containing protein</fullName>
    </recommendedName>
</protein>
<evidence type="ECO:0000313" key="3">
    <source>
        <dbReference type="Proteomes" id="UP001358614"/>
    </source>
</evidence>
<dbReference type="RefSeq" id="XP_066083882.1">
    <property type="nucleotide sequence ID" value="XM_066227785.1"/>
</dbReference>
<feature type="region of interest" description="Disordered" evidence="1">
    <location>
        <begin position="1"/>
        <end position="22"/>
    </location>
</feature>
<feature type="compositionally biased region" description="Pro residues" evidence="1">
    <location>
        <begin position="12"/>
        <end position="22"/>
    </location>
</feature>
<dbReference type="GeneID" id="91102802"/>
<dbReference type="Proteomes" id="UP001358614">
    <property type="component" value="Chromosome 1"/>
</dbReference>
<dbReference type="KEGG" id="ker:91102802"/>
<accession>A0AAX4KHQ1</accession>